<evidence type="ECO:0000313" key="4">
    <source>
        <dbReference type="Proteomes" id="UP000480122"/>
    </source>
</evidence>
<dbReference type="Proteomes" id="UP000480122">
    <property type="component" value="Unassembled WGS sequence"/>
</dbReference>
<proteinExistence type="predicted"/>
<organism evidence="3 4">
    <name type="scientific">Agromyces luteolus</name>
    <dbReference type="NCBI Taxonomy" id="88373"/>
    <lineage>
        <taxon>Bacteria</taxon>
        <taxon>Bacillati</taxon>
        <taxon>Actinomycetota</taxon>
        <taxon>Actinomycetes</taxon>
        <taxon>Micrococcales</taxon>
        <taxon>Microbacteriaceae</taxon>
        <taxon>Agromyces</taxon>
    </lineage>
</organism>
<evidence type="ECO:0000256" key="2">
    <source>
        <dbReference type="SAM" id="Phobius"/>
    </source>
</evidence>
<feature type="transmembrane region" description="Helical" evidence="2">
    <location>
        <begin position="33"/>
        <end position="57"/>
    </location>
</feature>
<accession>A0A7C9HLA4</accession>
<evidence type="ECO:0000256" key="1">
    <source>
        <dbReference type="SAM" id="MobiDB-lite"/>
    </source>
</evidence>
<feature type="compositionally biased region" description="Acidic residues" evidence="1">
    <location>
        <begin position="147"/>
        <end position="163"/>
    </location>
</feature>
<feature type="region of interest" description="Disordered" evidence="1">
    <location>
        <begin position="97"/>
        <end position="191"/>
    </location>
</feature>
<name>A0A7C9HLA4_9MICO</name>
<dbReference type="AlphaFoldDB" id="A0A7C9HLA4"/>
<dbReference type="RefSeq" id="WP_155842252.1">
    <property type="nucleotide sequence ID" value="NZ_BAAAIA010000002.1"/>
</dbReference>
<keyword evidence="2" id="KW-0812">Transmembrane</keyword>
<feature type="transmembrane region" description="Helical" evidence="2">
    <location>
        <begin position="69"/>
        <end position="92"/>
    </location>
</feature>
<protein>
    <submittedName>
        <fullName evidence="3">Uncharacterized protein</fullName>
    </submittedName>
</protein>
<feature type="compositionally biased region" description="Basic and acidic residues" evidence="1">
    <location>
        <begin position="101"/>
        <end position="110"/>
    </location>
</feature>
<sequence length="191" mass="18911">MDGMQDPEAGQGTGRRGRHAAPPAGSTGPLSRAVAAVGAGTAAALAVVSGTLARFRAGPVLPWVSAHRLLVLVVGALVVSGAAFTATAAVIAQPPVAERSGSVDDGERPRPGSGFVMPSPVSGSPTPTTAPPTSSATPGPTAPVDDPANDPVDDPAIDPEPTTDPEPKEESNGNGRPDPPGATNRPDKTKD</sequence>
<evidence type="ECO:0000313" key="3">
    <source>
        <dbReference type="EMBL" id="MUN07362.1"/>
    </source>
</evidence>
<reference evidence="3 4" key="1">
    <citation type="submission" date="2019-11" db="EMBL/GenBank/DDBJ databases">
        <title>Agromyces kandeliae sp. nov., isolated from mangrove soil.</title>
        <authorList>
            <person name="Wang R."/>
        </authorList>
    </citation>
    <scope>NUCLEOTIDE SEQUENCE [LARGE SCALE GENOMIC DNA]</scope>
    <source>
        <strain evidence="3 4">JCM 11431</strain>
    </source>
</reference>
<dbReference type="EMBL" id="WODA01000017">
    <property type="protein sequence ID" value="MUN07362.1"/>
    <property type="molecule type" value="Genomic_DNA"/>
</dbReference>
<keyword evidence="2" id="KW-1133">Transmembrane helix</keyword>
<feature type="region of interest" description="Disordered" evidence="1">
    <location>
        <begin position="1"/>
        <end position="30"/>
    </location>
</feature>
<comment type="caution">
    <text evidence="3">The sequence shown here is derived from an EMBL/GenBank/DDBJ whole genome shotgun (WGS) entry which is preliminary data.</text>
</comment>
<keyword evidence="2" id="KW-0472">Membrane</keyword>
<feature type="compositionally biased region" description="Low complexity" evidence="1">
    <location>
        <begin position="118"/>
        <end position="146"/>
    </location>
</feature>
<gene>
    <name evidence="3" type="ORF">GLX25_09560</name>
</gene>
<keyword evidence="4" id="KW-1185">Reference proteome</keyword>
<dbReference type="OrthoDB" id="9947165at2"/>